<evidence type="ECO:0000313" key="13">
    <source>
        <dbReference type="Proteomes" id="UP000033870"/>
    </source>
</evidence>
<protein>
    <recommendedName>
        <fullName evidence="3">asparagine synthase (glutamine-hydrolyzing)</fullName>
        <ecNumber evidence="3">6.3.5.4</ecNumber>
    </recommendedName>
</protein>
<dbReference type="PIRSF" id="PIRSF001589">
    <property type="entry name" value="Asn_synthetase_glu-h"/>
    <property type="match status" value="1"/>
</dbReference>
<dbReference type="Proteomes" id="UP000033870">
    <property type="component" value="Unassembled WGS sequence"/>
</dbReference>
<evidence type="ECO:0000256" key="10">
    <source>
        <dbReference type="PIRSR" id="PIRSR001589-3"/>
    </source>
</evidence>
<dbReference type="InterPro" id="IPR017932">
    <property type="entry name" value="GATase_2_dom"/>
</dbReference>
<evidence type="ECO:0000256" key="1">
    <source>
        <dbReference type="ARBA" id="ARBA00005187"/>
    </source>
</evidence>
<dbReference type="PATRIC" id="fig|1619044.3.peg.994"/>
<comment type="caution">
    <text evidence="12">The sequence shown here is derived from an EMBL/GenBank/DDBJ whole genome shotgun (WGS) entry which is preliminary data.</text>
</comment>
<evidence type="ECO:0000256" key="2">
    <source>
        <dbReference type="ARBA" id="ARBA00005752"/>
    </source>
</evidence>
<dbReference type="InterPro" id="IPR001962">
    <property type="entry name" value="Asn_synthase"/>
</dbReference>
<comment type="similarity">
    <text evidence="2">Belongs to the asparagine synthetase family.</text>
</comment>
<comment type="pathway">
    <text evidence="1">Amino-acid biosynthesis; L-asparagine biosynthesis; L-asparagine from L-aspartate (L-Gln route): step 1/1.</text>
</comment>
<gene>
    <name evidence="12" type="ORF">UY92_C0013G0062</name>
</gene>
<feature type="domain" description="Glutamine amidotransferase type-2" evidence="11">
    <location>
        <begin position="2"/>
        <end position="207"/>
    </location>
</feature>
<evidence type="ECO:0000256" key="6">
    <source>
        <dbReference type="ARBA" id="ARBA00022962"/>
    </source>
</evidence>
<sequence>MCAINGFNFAAPDIIRQMNARTNHRGPDQTNVLVEEGISLGHNRLSIIDLSVAAGMPMESHDGRYVIVYNGELYNYLALRDELAAGYPFRTASDTEVILAAYARWGVGALERFNGMFAFAVWDRQKKELTVARDQAGIKPLYYYWQDGRFIFSSEIKAILEHPAVPRRLSAPALNHYLRALYVPGPLTMFSGINKLLPGQTARLKAGELTIEPYCVPSPAPALTGSSGQMAELVARTIDEAVRRQLVSDRPVGVYLSGGIDSSVVLDAMSRERSRIDTFSVGYDLLPGENADKFNQDFIQAGRTARHYGTRHHEVLVSPKDVIELFEKTVWHMDEPISKPNAIAMMKLAHFVKPTATVVLGGDGGDELFGGYDRYRLSRYADIYQRLVPGFVRRPLRRSALLRQLDTPAGIDRYALFMFQKEAAVERVLKPPYFNGGGTHDFFGQRFLPPGRAQSFGDSFMRADRQSWLVDDSLALTDKMTMSGGVEARVPFLDRAVVELADRIPLKRKVHLGEGKAILKAAYRHRLPPELFGGVKRGWYAPGAKWLRRQEIYELASGLLAPEYNRETADLFAWGRLRHDLAAHRQKQGYHATMLYAVMTFQAWARAYRINI</sequence>
<dbReference type="InterPro" id="IPR006426">
    <property type="entry name" value="Asn_synth_AEB"/>
</dbReference>
<dbReference type="SUPFAM" id="SSF56235">
    <property type="entry name" value="N-terminal nucleophile aminohydrolases (Ntn hydrolases)"/>
    <property type="match status" value="1"/>
</dbReference>
<dbReference type="Gene3D" id="3.40.50.620">
    <property type="entry name" value="HUPs"/>
    <property type="match status" value="1"/>
</dbReference>
<evidence type="ECO:0000256" key="3">
    <source>
        <dbReference type="ARBA" id="ARBA00012737"/>
    </source>
</evidence>
<accession>A0A0G1YEF0</accession>
<dbReference type="AlphaFoldDB" id="A0A0G1YEF0"/>
<dbReference type="InterPro" id="IPR029055">
    <property type="entry name" value="Ntn_hydrolases_N"/>
</dbReference>
<dbReference type="InterPro" id="IPR051786">
    <property type="entry name" value="ASN_synthetase/amidase"/>
</dbReference>
<evidence type="ECO:0000256" key="9">
    <source>
        <dbReference type="PIRSR" id="PIRSR001589-2"/>
    </source>
</evidence>
<comment type="catalytic activity">
    <reaction evidence="7">
        <text>L-aspartate + L-glutamine + ATP + H2O = L-asparagine + L-glutamate + AMP + diphosphate + H(+)</text>
        <dbReference type="Rhea" id="RHEA:12228"/>
        <dbReference type="ChEBI" id="CHEBI:15377"/>
        <dbReference type="ChEBI" id="CHEBI:15378"/>
        <dbReference type="ChEBI" id="CHEBI:29985"/>
        <dbReference type="ChEBI" id="CHEBI:29991"/>
        <dbReference type="ChEBI" id="CHEBI:30616"/>
        <dbReference type="ChEBI" id="CHEBI:33019"/>
        <dbReference type="ChEBI" id="CHEBI:58048"/>
        <dbReference type="ChEBI" id="CHEBI:58359"/>
        <dbReference type="ChEBI" id="CHEBI:456215"/>
        <dbReference type="EC" id="6.3.5.4"/>
    </reaction>
</comment>
<dbReference type="CDD" id="cd00712">
    <property type="entry name" value="AsnB"/>
    <property type="match status" value="1"/>
</dbReference>
<keyword evidence="5 9" id="KW-0067">ATP-binding</keyword>
<dbReference type="EMBL" id="LCRX01000013">
    <property type="protein sequence ID" value="KKW41863.1"/>
    <property type="molecule type" value="Genomic_DNA"/>
</dbReference>
<keyword evidence="6 8" id="KW-0315">Glutamine amidotransferase</keyword>
<evidence type="ECO:0000256" key="8">
    <source>
        <dbReference type="PIRSR" id="PIRSR001589-1"/>
    </source>
</evidence>
<name>A0A0G1YEF0_9BACT</name>
<dbReference type="NCBIfam" id="TIGR01536">
    <property type="entry name" value="asn_synth_AEB"/>
    <property type="match status" value="1"/>
</dbReference>
<feature type="site" description="Important for beta-aspartyl-AMP intermediate formation" evidence="10">
    <location>
        <position position="363"/>
    </location>
</feature>
<dbReference type="STRING" id="1619044.UY92_C0013G0062"/>
<dbReference type="SUPFAM" id="SSF52402">
    <property type="entry name" value="Adenine nucleotide alpha hydrolases-like"/>
    <property type="match status" value="1"/>
</dbReference>
<dbReference type="Gene3D" id="3.60.20.10">
    <property type="entry name" value="Glutamine Phosphoribosylpyrophosphate, subunit 1, domain 1"/>
    <property type="match status" value="1"/>
</dbReference>
<evidence type="ECO:0000313" key="12">
    <source>
        <dbReference type="EMBL" id="KKW41863.1"/>
    </source>
</evidence>
<dbReference type="GO" id="GO:0005829">
    <property type="term" value="C:cytosol"/>
    <property type="evidence" value="ECO:0007669"/>
    <property type="project" value="TreeGrafter"/>
</dbReference>
<reference evidence="12 13" key="1">
    <citation type="journal article" date="2015" name="Nature">
        <title>rRNA introns, odd ribosomes, and small enigmatic genomes across a large radiation of phyla.</title>
        <authorList>
            <person name="Brown C.T."/>
            <person name="Hug L.A."/>
            <person name="Thomas B.C."/>
            <person name="Sharon I."/>
            <person name="Castelle C.J."/>
            <person name="Singh A."/>
            <person name="Wilkins M.J."/>
            <person name="Williams K.H."/>
            <person name="Banfield J.F."/>
        </authorList>
    </citation>
    <scope>NUCLEOTIDE SEQUENCE [LARGE SCALE GENOMIC DNA]</scope>
</reference>
<feature type="active site" description="For GATase activity" evidence="8">
    <location>
        <position position="2"/>
    </location>
</feature>
<feature type="binding site" evidence="9">
    <location>
        <position position="281"/>
    </location>
    <ligand>
        <name>ATP</name>
        <dbReference type="ChEBI" id="CHEBI:30616"/>
    </ligand>
</feature>
<dbReference type="PANTHER" id="PTHR43284:SF1">
    <property type="entry name" value="ASPARAGINE SYNTHETASE"/>
    <property type="match status" value="1"/>
</dbReference>
<keyword evidence="4 9" id="KW-0547">Nucleotide-binding</keyword>
<dbReference type="InterPro" id="IPR033738">
    <property type="entry name" value="AsnB_N"/>
</dbReference>
<keyword evidence="8" id="KW-0028">Amino-acid biosynthesis</keyword>
<evidence type="ECO:0000256" key="7">
    <source>
        <dbReference type="ARBA" id="ARBA00048741"/>
    </source>
</evidence>
<dbReference type="Pfam" id="PF00733">
    <property type="entry name" value="Asn_synthase"/>
    <property type="match status" value="1"/>
</dbReference>
<evidence type="ECO:0000256" key="5">
    <source>
        <dbReference type="ARBA" id="ARBA00022840"/>
    </source>
</evidence>
<evidence type="ECO:0000256" key="4">
    <source>
        <dbReference type="ARBA" id="ARBA00022741"/>
    </source>
</evidence>
<keyword evidence="8" id="KW-0061">Asparagine biosynthesis</keyword>
<organism evidence="12 13">
    <name type="scientific">Candidatus Magasanikbacteria bacterium GW2011_GWA2_56_11</name>
    <dbReference type="NCBI Taxonomy" id="1619044"/>
    <lineage>
        <taxon>Bacteria</taxon>
        <taxon>Candidatus Magasanikiibacteriota</taxon>
    </lineage>
</organism>
<dbReference type="EC" id="6.3.5.4" evidence="3"/>
<dbReference type="GO" id="GO:0006529">
    <property type="term" value="P:asparagine biosynthetic process"/>
    <property type="evidence" value="ECO:0007669"/>
    <property type="project" value="UniProtKB-KW"/>
</dbReference>
<evidence type="ECO:0000259" key="11">
    <source>
        <dbReference type="PROSITE" id="PS51278"/>
    </source>
</evidence>
<proteinExistence type="inferred from homology"/>
<feature type="binding site" evidence="9">
    <location>
        <position position="94"/>
    </location>
    <ligand>
        <name>L-glutamine</name>
        <dbReference type="ChEBI" id="CHEBI:58359"/>
    </ligand>
</feature>
<dbReference type="CDD" id="cd01991">
    <property type="entry name" value="Asn_synthase_B_C"/>
    <property type="match status" value="1"/>
</dbReference>
<dbReference type="GO" id="GO:0004066">
    <property type="term" value="F:asparagine synthase (glutamine-hydrolyzing) activity"/>
    <property type="evidence" value="ECO:0007669"/>
    <property type="project" value="UniProtKB-EC"/>
</dbReference>
<dbReference type="GO" id="GO:0005524">
    <property type="term" value="F:ATP binding"/>
    <property type="evidence" value="ECO:0007669"/>
    <property type="project" value="UniProtKB-KW"/>
</dbReference>
<dbReference type="Pfam" id="PF13537">
    <property type="entry name" value="GATase_7"/>
    <property type="match status" value="1"/>
</dbReference>
<dbReference type="InterPro" id="IPR014729">
    <property type="entry name" value="Rossmann-like_a/b/a_fold"/>
</dbReference>
<dbReference type="PROSITE" id="PS51278">
    <property type="entry name" value="GATASE_TYPE_2"/>
    <property type="match status" value="1"/>
</dbReference>
<dbReference type="PANTHER" id="PTHR43284">
    <property type="entry name" value="ASPARAGINE SYNTHETASE (GLUTAMINE-HYDROLYZING)"/>
    <property type="match status" value="1"/>
</dbReference>